<accession>A0A4Y2NBQ5</accession>
<organism evidence="1 2">
    <name type="scientific">Araneus ventricosus</name>
    <name type="common">Orbweaver spider</name>
    <name type="synonym">Epeira ventricosa</name>
    <dbReference type="NCBI Taxonomy" id="182803"/>
    <lineage>
        <taxon>Eukaryota</taxon>
        <taxon>Metazoa</taxon>
        <taxon>Ecdysozoa</taxon>
        <taxon>Arthropoda</taxon>
        <taxon>Chelicerata</taxon>
        <taxon>Arachnida</taxon>
        <taxon>Araneae</taxon>
        <taxon>Araneomorphae</taxon>
        <taxon>Entelegynae</taxon>
        <taxon>Araneoidea</taxon>
        <taxon>Araneidae</taxon>
        <taxon>Araneus</taxon>
    </lineage>
</organism>
<proteinExistence type="predicted"/>
<reference evidence="1 2" key="1">
    <citation type="journal article" date="2019" name="Sci. Rep.">
        <title>Orb-weaving spider Araneus ventricosus genome elucidates the spidroin gene catalogue.</title>
        <authorList>
            <person name="Kono N."/>
            <person name="Nakamura H."/>
            <person name="Ohtoshi R."/>
            <person name="Moran D.A.P."/>
            <person name="Shinohara A."/>
            <person name="Yoshida Y."/>
            <person name="Fujiwara M."/>
            <person name="Mori M."/>
            <person name="Tomita M."/>
            <person name="Arakawa K."/>
        </authorList>
    </citation>
    <scope>NUCLEOTIDE SEQUENCE [LARGE SCALE GENOMIC DNA]</scope>
</reference>
<dbReference type="EMBL" id="BGPR01127286">
    <property type="protein sequence ID" value="GBN36868.1"/>
    <property type="molecule type" value="Genomic_DNA"/>
</dbReference>
<dbReference type="Proteomes" id="UP000499080">
    <property type="component" value="Unassembled WGS sequence"/>
</dbReference>
<gene>
    <name evidence="1" type="ORF">AVEN_58444_1</name>
</gene>
<sequence>MAVARLLRGEAGSVAGVQVNLKVTGALGNATTKLSQTWKSQPQGWSGGSSSHPLPFTGVSPVFGDGPCEPQHHYCTHVQEREPAYLSSPLLIHLLLVPPGGILFG</sequence>
<protein>
    <submittedName>
        <fullName evidence="1">Uncharacterized protein</fullName>
    </submittedName>
</protein>
<evidence type="ECO:0000313" key="2">
    <source>
        <dbReference type="Proteomes" id="UP000499080"/>
    </source>
</evidence>
<dbReference type="AlphaFoldDB" id="A0A4Y2NBQ5"/>
<comment type="caution">
    <text evidence="1">The sequence shown here is derived from an EMBL/GenBank/DDBJ whole genome shotgun (WGS) entry which is preliminary data.</text>
</comment>
<keyword evidence="2" id="KW-1185">Reference proteome</keyword>
<name>A0A4Y2NBQ5_ARAVE</name>
<evidence type="ECO:0000313" key="1">
    <source>
        <dbReference type="EMBL" id="GBN36868.1"/>
    </source>
</evidence>